<evidence type="ECO:0000256" key="4">
    <source>
        <dbReference type="ARBA" id="ARBA00008883"/>
    </source>
</evidence>
<dbReference type="Gene3D" id="3.40.50.300">
    <property type="entry name" value="P-loop containing nucleotide triphosphate hydrolases"/>
    <property type="match status" value="1"/>
</dbReference>
<dbReference type="InterPro" id="IPR025669">
    <property type="entry name" value="AAA_dom"/>
</dbReference>
<dbReference type="InterPro" id="IPR003856">
    <property type="entry name" value="LPS_length_determ_N"/>
</dbReference>
<comment type="similarity">
    <text evidence="3">Belongs to the CpsD/CapB family.</text>
</comment>
<evidence type="ECO:0000256" key="2">
    <source>
        <dbReference type="ARBA" id="ARBA00006683"/>
    </source>
</evidence>
<keyword evidence="9" id="KW-0812">Transmembrane</keyword>
<dbReference type="Pfam" id="PF13614">
    <property type="entry name" value="AAA_31"/>
    <property type="match status" value="1"/>
</dbReference>
<comment type="subcellular location">
    <subcellularLocation>
        <location evidence="1">Cell inner membrane</location>
        <topology evidence="1">Multi-pass membrane protein</topology>
    </subcellularLocation>
</comment>
<keyword evidence="8" id="KW-0808">Transferase</keyword>
<reference evidence="21 22" key="1">
    <citation type="submission" date="2024-02" db="EMBL/GenBank/DDBJ databases">
        <title>Herpetosiphon gulosus NBRC 112829.</title>
        <authorList>
            <person name="Ichikawa N."/>
            <person name="Katano-Makiyama Y."/>
            <person name="Hidaka K."/>
        </authorList>
    </citation>
    <scope>NUCLEOTIDE SEQUENCE [LARGE SCALE GENOMIC DNA]</scope>
    <source>
        <strain evidence="21 22">NBRC 112829</strain>
    </source>
</reference>
<gene>
    <name evidence="21" type="ORF">Hgul01_03138</name>
</gene>
<evidence type="ECO:0000256" key="7">
    <source>
        <dbReference type="ARBA" id="ARBA00022519"/>
    </source>
</evidence>
<keyword evidence="14" id="KW-0472">Membrane</keyword>
<evidence type="ECO:0000256" key="15">
    <source>
        <dbReference type="ARBA" id="ARBA00023137"/>
    </source>
</evidence>
<organism evidence="21 22">
    <name type="scientific">Herpetosiphon gulosus</name>
    <dbReference type="NCBI Taxonomy" id="1973496"/>
    <lineage>
        <taxon>Bacteria</taxon>
        <taxon>Bacillati</taxon>
        <taxon>Chloroflexota</taxon>
        <taxon>Chloroflexia</taxon>
        <taxon>Herpetosiphonales</taxon>
        <taxon>Herpetosiphonaceae</taxon>
        <taxon>Herpetosiphon</taxon>
    </lineage>
</organism>
<evidence type="ECO:0000256" key="12">
    <source>
        <dbReference type="ARBA" id="ARBA00022840"/>
    </source>
</evidence>
<evidence type="ECO:0000256" key="6">
    <source>
        <dbReference type="ARBA" id="ARBA00022475"/>
    </source>
</evidence>
<feature type="coiled-coil region" evidence="17">
    <location>
        <begin position="150"/>
        <end position="184"/>
    </location>
</feature>
<evidence type="ECO:0000256" key="3">
    <source>
        <dbReference type="ARBA" id="ARBA00007316"/>
    </source>
</evidence>
<comment type="catalytic activity">
    <reaction evidence="16">
        <text>L-tyrosyl-[protein] + ATP = O-phospho-L-tyrosyl-[protein] + ADP + H(+)</text>
        <dbReference type="Rhea" id="RHEA:10596"/>
        <dbReference type="Rhea" id="RHEA-COMP:10136"/>
        <dbReference type="Rhea" id="RHEA-COMP:20101"/>
        <dbReference type="ChEBI" id="CHEBI:15378"/>
        <dbReference type="ChEBI" id="CHEBI:30616"/>
        <dbReference type="ChEBI" id="CHEBI:46858"/>
        <dbReference type="ChEBI" id="CHEBI:61978"/>
        <dbReference type="ChEBI" id="CHEBI:456216"/>
        <dbReference type="EC" id="2.7.10.2"/>
    </reaction>
</comment>
<comment type="similarity">
    <text evidence="4">Belongs to the etk/wzc family.</text>
</comment>
<proteinExistence type="inferred from homology"/>
<evidence type="ECO:0000256" key="16">
    <source>
        <dbReference type="ARBA" id="ARBA00051245"/>
    </source>
</evidence>
<dbReference type="EMBL" id="BAABRU010000011">
    <property type="protein sequence ID" value="GAA5529329.1"/>
    <property type="molecule type" value="Genomic_DNA"/>
</dbReference>
<evidence type="ECO:0000259" key="19">
    <source>
        <dbReference type="Pfam" id="PF02706"/>
    </source>
</evidence>
<keyword evidence="17" id="KW-0175">Coiled coil</keyword>
<evidence type="ECO:0000256" key="18">
    <source>
        <dbReference type="SAM" id="MobiDB-lite"/>
    </source>
</evidence>
<accession>A0ABP9X1R9</accession>
<dbReference type="PANTHER" id="PTHR32309:SF13">
    <property type="entry name" value="FERRIC ENTEROBACTIN TRANSPORT PROTEIN FEPE"/>
    <property type="match status" value="1"/>
</dbReference>
<evidence type="ECO:0000256" key="11">
    <source>
        <dbReference type="ARBA" id="ARBA00022777"/>
    </source>
</evidence>
<evidence type="ECO:0000256" key="9">
    <source>
        <dbReference type="ARBA" id="ARBA00022692"/>
    </source>
</evidence>
<dbReference type="RefSeq" id="WP_345722940.1">
    <property type="nucleotide sequence ID" value="NZ_BAABRU010000011.1"/>
</dbReference>
<dbReference type="EC" id="2.7.10.2" evidence="5"/>
<comment type="caution">
    <text evidence="21">The sequence shown here is derived from an EMBL/GenBank/DDBJ whole genome shotgun (WGS) entry which is preliminary data.</text>
</comment>
<keyword evidence="11" id="KW-0418">Kinase</keyword>
<sequence>MNIIRRYITGLRRWLWLLVLGPVVAAGAAYAISSQQTPRYASSTRVIVGQTLKNSNPDYGSLVASERLVATYAQIAQSRTTMQAVEQRLNLSDMASSAIITTRPVQETEFLDIAVEANDPQQAADIANAIADQLILTSPAGPQSAEAKLLDEVNRQIATLNEEITRTDEEIKSLKAEIEQIGAEKPAAESLIANLQLKQQSQNQNRQTLSTLYSTALGNRANSISVVESATVNPTPIAPRPIRSAILAGILGFALVFGLALLLEYFDDSVQTPDEGVDLVNAPLLAAIVKQDTKVTKASQRLVSRLDPRSPTAETFRTLRTNLQFSNVDTKARTLIVTSSQPEEGKSTVAANLAWVLAQAGQKVVLIDADLRKPMMHRVFEVSSEYGLTNLLTNNEDPTIRERTVLSVAENLSLIPSGPLPPNPSELLSSKRMEMLIWLLQQEYDWILFDTPPILTVTDPIALIPRVDGVVLVAEAKRTRRDMLVKCRAAVQTVGGRVIGLVFNKLDPRSEGYGVYYTYYYDQHHNSNRGRRFWNRKDDHQPVPSMSEPAPLDLHDPSLDRSEAAYEMASHERSK</sequence>
<feature type="region of interest" description="Disordered" evidence="18">
    <location>
        <begin position="532"/>
        <end position="575"/>
    </location>
</feature>
<keyword evidence="10" id="KW-0547">Nucleotide-binding</keyword>
<comment type="similarity">
    <text evidence="2">Belongs to the CpsC/CapA family.</text>
</comment>
<feature type="domain" description="AAA" evidence="20">
    <location>
        <begin position="345"/>
        <end position="473"/>
    </location>
</feature>
<dbReference type="CDD" id="cd05387">
    <property type="entry name" value="BY-kinase"/>
    <property type="match status" value="1"/>
</dbReference>
<dbReference type="PANTHER" id="PTHR32309">
    <property type="entry name" value="TYROSINE-PROTEIN KINASE"/>
    <property type="match status" value="1"/>
</dbReference>
<keyword evidence="6" id="KW-1003">Cell membrane</keyword>
<dbReference type="InterPro" id="IPR027417">
    <property type="entry name" value="P-loop_NTPase"/>
</dbReference>
<keyword evidence="12" id="KW-0067">ATP-binding</keyword>
<keyword evidence="15" id="KW-0829">Tyrosine-protein kinase</keyword>
<evidence type="ECO:0000256" key="10">
    <source>
        <dbReference type="ARBA" id="ARBA00022741"/>
    </source>
</evidence>
<dbReference type="InterPro" id="IPR050445">
    <property type="entry name" value="Bact_polysacc_biosynth/exp"/>
</dbReference>
<evidence type="ECO:0000313" key="22">
    <source>
        <dbReference type="Proteomes" id="UP001428290"/>
    </source>
</evidence>
<evidence type="ECO:0000259" key="20">
    <source>
        <dbReference type="Pfam" id="PF13614"/>
    </source>
</evidence>
<evidence type="ECO:0000313" key="21">
    <source>
        <dbReference type="EMBL" id="GAA5529329.1"/>
    </source>
</evidence>
<dbReference type="SUPFAM" id="SSF52540">
    <property type="entry name" value="P-loop containing nucleoside triphosphate hydrolases"/>
    <property type="match status" value="1"/>
</dbReference>
<evidence type="ECO:0000256" key="14">
    <source>
        <dbReference type="ARBA" id="ARBA00023136"/>
    </source>
</evidence>
<feature type="compositionally biased region" description="Basic and acidic residues" evidence="18">
    <location>
        <begin position="553"/>
        <end position="575"/>
    </location>
</feature>
<evidence type="ECO:0000256" key="13">
    <source>
        <dbReference type="ARBA" id="ARBA00022989"/>
    </source>
</evidence>
<evidence type="ECO:0000256" key="1">
    <source>
        <dbReference type="ARBA" id="ARBA00004429"/>
    </source>
</evidence>
<name>A0ABP9X1R9_9CHLR</name>
<dbReference type="Pfam" id="PF02706">
    <property type="entry name" value="Wzz"/>
    <property type="match status" value="1"/>
</dbReference>
<feature type="domain" description="Polysaccharide chain length determinant N-terminal" evidence="19">
    <location>
        <begin position="6"/>
        <end position="85"/>
    </location>
</feature>
<dbReference type="NCBIfam" id="TIGR01007">
    <property type="entry name" value="eps_fam"/>
    <property type="match status" value="1"/>
</dbReference>
<evidence type="ECO:0000256" key="5">
    <source>
        <dbReference type="ARBA" id="ARBA00011903"/>
    </source>
</evidence>
<keyword evidence="7" id="KW-0997">Cell inner membrane</keyword>
<protein>
    <recommendedName>
        <fullName evidence="5">non-specific protein-tyrosine kinase</fullName>
        <ecNumber evidence="5">2.7.10.2</ecNumber>
    </recommendedName>
</protein>
<evidence type="ECO:0000256" key="17">
    <source>
        <dbReference type="SAM" id="Coils"/>
    </source>
</evidence>
<keyword evidence="13" id="KW-1133">Transmembrane helix</keyword>
<dbReference type="InterPro" id="IPR005702">
    <property type="entry name" value="Wzc-like_C"/>
</dbReference>
<keyword evidence="22" id="KW-1185">Reference proteome</keyword>
<evidence type="ECO:0000256" key="8">
    <source>
        <dbReference type="ARBA" id="ARBA00022679"/>
    </source>
</evidence>
<dbReference type="Proteomes" id="UP001428290">
    <property type="component" value="Unassembled WGS sequence"/>
</dbReference>